<name>A0AAD6CX67_9EURO</name>
<evidence type="ECO:0008006" key="7">
    <source>
        <dbReference type="Google" id="ProtNLM"/>
    </source>
</evidence>
<dbReference type="PANTHER" id="PTHR28529:SF2">
    <property type="entry name" value="DNA REPAIR PROTEIN SWI5 HOMOLOG"/>
    <property type="match status" value="1"/>
</dbReference>
<sequence length="89" mass="10213">MAEREQRLKGLRKSIAQLEFELSQLEKEVAENKAELRNDPTETVQRHVRLLHEYNDIKDAAQGLMGLIADAKGVRVAKIHKEYGVDEKD</sequence>
<dbReference type="InterPro" id="IPR010760">
    <property type="entry name" value="DNA-repair_Swi5"/>
</dbReference>
<dbReference type="GO" id="GO:0010772">
    <property type="term" value="P:meiotic DNA recombinase assembly involved in reciprocal meiotic recombination"/>
    <property type="evidence" value="ECO:0007669"/>
    <property type="project" value="TreeGrafter"/>
</dbReference>
<keyword evidence="6" id="KW-1185">Reference proteome</keyword>
<dbReference type="GO" id="GO:0032798">
    <property type="term" value="C:Swi5-Sfr1 complex"/>
    <property type="evidence" value="ECO:0007669"/>
    <property type="project" value="TreeGrafter"/>
</dbReference>
<dbReference type="Proteomes" id="UP001220324">
    <property type="component" value="Unassembled WGS sequence"/>
</dbReference>
<evidence type="ECO:0000256" key="1">
    <source>
        <dbReference type="ARBA" id="ARBA00008060"/>
    </source>
</evidence>
<evidence type="ECO:0000256" key="2">
    <source>
        <dbReference type="ARBA" id="ARBA00022763"/>
    </source>
</evidence>
<feature type="coiled-coil region" evidence="4">
    <location>
        <begin position="1"/>
        <end position="35"/>
    </location>
</feature>
<keyword evidence="3" id="KW-0234">DNA repair</keyword>
<evidence type="ECO:0000256" key="4">
    <source>
        <dbReference type="SAM" id="Coils"/>
    </source>
</evidence>
<keyword evidence="4" id="KW-0175">Coiled coil</keyword>
<dbReference type="GO" id="GO:0000709">
    <property type="term" value="P:meiotic joint molecule formation"/>
    <property type="evidence" value="ECO:0007669"/>
    <property type="project" value="TreeGrafter"/>
</dbReference>
<gene>
    <name evidence="5" type="ORF">N7494_005644</name>
</gene>
<evidence type="ECO:0000313" key="5">
    <source>
        <dbReference type="EMBL" id="KAJ5540568.1"/>
    </source>
</evidence>
<comment type="similarity">
    <text evidence="1">Belongs to the SWI5/SAE3 family.</text>
</comment>
<dbReference type="GO" id="GO:0034974">
    <property type="term" value="C:Swi5-Swi2 complex"/>
    <property type="evidence" value="ECO:0007669"/>
    <property type="project" value="TreeGrafter"/>
</dbReference>
<protein>
    <recommendedName>
        <fullName evidence="7">DNA repair protein SWI5-like protein</fullName>
    </recommendedName>
</protein>
<organism evidence="5 6">
    <name type="scientific">Penicillium frequentans</name>
    <dbReference type="NCBI Taxonomy" id="3151616"/>
    <lineage>
        <taxon>Eukaryota</taxon>
        <taxon>Fungi</taxon>
        <taxon>Dikarya</taxon>
        <taxon>Ascomycota</taxon>
        <taxon>Pezizomycotina</taxon>
        <taxon>Eurotiomycetes</taxon>
        <taxon>Eurotiomycetidae</taxon>
        <taxon>Eurotiales</taxon>
        <taxon>Aspergillaceae</taxon>
        <taxon>Penicillium</taxon>
    </lineage>
</organism>
<dbReference type="Pfam" id="PF07061">
    <property type="entry name" value="Swi5"/>
    <property type="match status" value="1"/>
</dbReference>
<dbReference type="AlphaFoldDB" id="A0AAD6CX67"/>
<dbReference type="EMBL" id="JAQIZZ010000005">
    <property type="protein sequence ID" value="KAJ5540568.1"/>
    <property type="molecule type" value="Genomic_DNA"/>
</dbReference>
<reference evidence="5 6" key="1">
    <citation type="journal article" date="2023" name="IMA Fungus">
        <title>Comparative genomic study of the Penicillium genus elucidates a diverse pangenome and 15 lateral gene transfer events.</title>
        <authorList>
            <person name="Petersen C."/>
            <person name="Sorensen T."/>
            <person name="Nielsen M.R."/>
            <person name="Sondergaard T.E."/>
            <person name="Sorensen J.L."/>
            <person name="Fitzpatrick D.A."/>
            <person name="Frisvad J.C."/>
            <person name="Nielsen K.L."/>
        </authorList>
    </citation>
    <scope>NUCLEOTIDE SEQUENCE [LARGE SCALE GENOMIC DNA]</scope>
    <source>
        <strain evidence="5 6">IBT 35679</strain>
    </source>
</reference>
<evidence type="ECO:0000313" key="6">
    <source>
        <dbReference type="Proteomes" id="UP001220324"/>
    </source>
</evidence>
<evidence type="ECO:0000256" key="3">
    <source>
        <dbReference type="ARBA" id="ARBA00023204"/>
    </source>
</evidence>
<keyword evidence="2" id="KW-0227">DNA damage</keyword>
<dbReference type="FunFam" id="1.20.5.170:FF:000056">
    <property type="entry name" value="DNA repair protein SWI5 homolog"/>
    <property type="match status" value="1"/>
</dbReference>
<dbReference type="PANTHER" id="PTHR28529">
    <property type="entry name" value="DNA REPAIR PROTEIN SWI5 HOMOLOG"/>
    <property type="match status" value="1"/>
</dbReference>
<dbReference type="Gene3D" id="1.20.5.170">
    <property type="match status" value="1"/>
</dbReference>
<comment type="caution">
    <text evidence="5">The sequence shown here is derived from an EMBL/GenBank/DDBJ whole genome shotgun (WGS) entry which is preliminary data.</text>
</comment>
<proteinExistence type="inferred from homology"/>
<accession>A0AAD6CX67</accession>